<dbReference type="GO" id="GO:0005524">
    <property type="term" value="F:ATP binding"/>
    <property type="evidence" value="ECO:0007669"/>
    <property type="project" value="UniProtKB-KW"/>
</dbReference>
<dbReference type="AlphaFoldDB" id="A0A640WG87"/>
<dbReference type="Pfam" id="PF13380">
    <property type="entry name" value="CoA_binding_2"/>
    <property type="match status" value="1"/>
</dbReference>
<proteinExistence type="predicted"/>
<gene>
    <name evidence="5" type="ORF">F0A16_07875</name>
</gene>
<dbReference type="Proteomes" id="UP000466024">
    <property type="component" value="Unassembled WGS sequence"/>
</dbReference>
<dbReference type="GO" id="GO:0016747">
    <property type="term" value="F:acyltransferase activity, transferring groups other than amino-acyl groups"/>
    <property type="evidence" value="ECO:0007669"/>
    <property type="project" value="InterPro"/>
</dbReference>
<keyword evidence="5" id="KW-0808">Transferase</keyword>
<reference evidence="5 6" key="1">
    <citation type="submission" date="2019-08" db="EMBL/GenBank/DDBJ databases">
        <title>Bioinformatics analysis of the strain L3 and L5.</title>
        <authorList>
            <person name="Li X."/>
        </authorList>
    </citation>
    <scope>NUCLEOTIDE SEQUENCE [LARGE SCALE GENOMIC DNA]</scope>
    <source>
        <strain evidence="5 6">L3</strain>
    </source>
</reference>
<dbReference type="SUPFAM" id="SSF51735">
    <property type="entry name" value="NAD(P)-binding Rossmann-fold domains"/>
    <property type="match status" value="1"/>
</dbReference>
<dbReference type="InterPro" id="IPR016181">
    <property type="entry name" value="Acyl_CoA_acyltransferase"/>
</dbReference>
<comment type="caution">
    <text evidence="5">The sequence shown here is derived from an EMBL/GenBank/DDBJ whole genome shotgun (WGS) entry which is preliminary data.</text>
</comment>
<evidence type="ECO:0000313" key="5">
    <source>
        <dbReference type="EMBL" id="KAA0019242.1"/>
    </source>
</evidence>
<dbReference type="Gene3D" id="3.30.470.20">
    <property type="entry name" value="ATP-grasp fold, B domain"/>
    <property type="match status" value="1"/>
</dbReference>
<dbReference type="GO" id="GO:0016874">
    <property type="term" value="F:ligase activity"/>
    <property type="evidence" value="ECO:0007669"/>
    <property type="project" value="UniProtKB-KW"/>
</dbReference>
<dbReference type="EMBL" id="VTPX01000003">
    <property type="protein sequence ID" value="KAA0019242.1"/>
    <property type="molecule type" value="Genomic_DNA"/>
</dbReference>
<feature type="domain" description="N-acetyltransferase" evidence="4">
    <location>
        <begin position="776"/>
        <end position="911"/>
    </location>
</feature>
<dbReference type="Gene3D" id="3.40.630.30">
    <property type="match status" value="1"/>
</dbReference>
<evidence type="ECO:0000313" key="6">
    <source>
        <dbReference type="Proteomes" id="UP000466024"/>
    </source>
</evidence>
<dbReference type="InterPro" id="IPR032875">
    <property type="entry name" value="Succ_CoA_lig_flav_dom"/>
</dbReference>
<accession>A0A640WG87</accession>
<name>A0A640WG87_9GAMM</name>
<dbReference type="RefSeq" id="WP_149434830.1">
    <property type="nucleotide sequence ID" value="NZ_VTPX01000003.1"/>
</dbReference>
<evidence type="ECO:0000256" key="3">
    <source>
        <dbReference type="ARBA" id="ARBA00022840"/>
    </source>
</evidence>
<dbReference type="InterPro" id="IPR016102">
    <property type="entry name" value="Succinyl-CoA_synth-like"/>
</dbReference>
<dbReference type="Pfam" id="PF13302">
    <property type="entry name" value="Acetyltransf_3"/>
    <property type="match status" value="1"/>
</dbReference>
<dbReference type="Gene3D" id="3.40.50.261">
    <property type="entry name" value="Succinyl-CoA synthetase domains"/>
    <property type="match status" value="2"/>
</dbReference>
<organism evidence="5 6">
    <name type="scientific">Salinicola corii</name>
    <dbReference type="NCBI Taxonomy" id="2606937"/>
    <lineage>
        <taxon>Bacteria</taxon>
        <taxon>Pseudomonadati</taxon>
        <taxon>Pseudomonadota</taxon>
        <taxon>Gammaproteobacteria</taxon>
        <taxon>Oceanospirillales</taxon>
        <taxon>Halomonadaceae</taxon>
        <taxon>Salinicola</taxon>
    </lineage>
</organism>
<evidence type="ECO:0000256" key="2">
    <source>
        <dbReference type="ARBA" id="ARBA00022741"/>
    </source>
</evidence>
<dbReference type="SUPFAM" id="SSF52210">
    <property type="entry name" value="Succinyl-CoA synthetase domains"/>
    <property type="match status" value="2"/>
</dbReference>
<dbReference type="SMART" id="SM00881">
    <property type="entry name" value="CoA_binding"/>
    <property type="match status" value="1"/>
</dbReference>
<keyword evidence="2" id="KW-0547">Nucleotide-binding</keyword>
<keyword evidence="3" id="KW-0067">ATP-binding</keyword>
<dbReference type="PROSITE" id="PS51186">
    <property type="entry name" value="GNAT"/>
    <property type="match status" value="1"/>
</dbReference>
<sequence length="927" mass="102049">MATQFLRRFFAPRSLVVIGASPKPESMGGIVLQNLLQAGFAGPIWAVNPRGYQEVHGVTCFRRIADLPEIPDLAVVCSPLSGIPTVLERLGRRQVRAALIVSGGVSLDADSSGGRALRARLERATLRSGMRVLGPECLGVAVPSMKLNATYASQPIGDGSVAYLGQSGMLGNAMIDWAAGREIGFSHLVTLGDSLDVQLPDLIDYLNQSGRCRALLLHLEAFGNARHFMTALRESSRNRLVLAIKSGRTAEATLSPVPPTAGIDRRDTIVDAALARAGVVRVGDSDELFDALETLSRLKPPKGDRLAIVSNGVGPALLAIDRLIDGGGRLAALGEASAEALMARRLDVSRPGRNPVDLGGRATPDDYLSALEIVTRDSNVDAVLVLHAPTRLAPSLATANALIDARQRFRHRLLVSWMGLKEALEARAACNRAGIPSYVSPEKAVRAFLHLVRYRQVQHLLQETPPSLPFDSSADSRQRCHALIDDALARRRDRLTHQETGDMLAAYGIECAPSEYVFDLEQAERATERLQGPWAVKIVHRDNCEPFRYWGESRRQAISLVQDLEQPGSVVDAVVRLEARVGEMLPDSPIYSYCLQTMQRGKGSLQLCAGITRDAEFGPVIVFGMGGYKVDVMADRQTALPPLNMRLAEDLLDRTRAGRLIREHSEDPDNAVDWVARLLVRLSHMASDLPRLKGLEINPLLLNHEGMMAVDFALDLGPTSTQAIMPYPEQLRETVTLSGMDIEIRPIRGEDAPLITHFHTFLSEQSIRYRYFHHKAVLSPRELSQLSQINYDRQMAFIAVRRIEKAAKERSGEGGTPARQEEMLGVVRVWNDSDNIRTEFSIIVRDDLHGIGLGRRLMQKMIDYSRQVGTLVMVGTILSDNLPMRRLLTSLGFTLRTNVEEGAVEASLKLNEPQSDWQRHRLDAALD</sequence>
<evidence type="ECO:0000259" key="4">
    <source>
        <dbReference type="PROSITE" id="PS51186"/>
    </source>
</evidence>
<dbReference type="InterPro" id="IPR003781">
    <property type="entry name" value="CoA-bd"/>
</dbReference>
<dbReference type="Pfam" id="PF13549">
    <property type="entry name" value="ATP-grasp_5"/>
    <property type="match status" value="1"/>
</dbReference>
<keyword evidence="1" id="KW-0436">Ligase</keyword>
<dbReference type="PANTHER" id="PTHR43334:SF1">
    <property type="entry name" value="3-HYDROXYPROPIONATE--COA LIGASE [ADP-FORMING]"/>
    <property type="match status" value="1"/>
</dbReference>
<dbReference type="Gene3D" id="3.30.1490.20">
    <property type="entry name" value="ATP-grasp fold, A domain"/>
    <property type="match status" value="1"/>
</dbReference>
<evidence type="ECO:0000256" key="1">
    <source>
        <dbReference type="ARBA" id="ARBA00022598"/>
    </source>
</evidence>
<dbReference type="InterPro" id="IPR051538">
    <property type="entry name" value="Acyl-CoA_Synth/Transferase"/>
</dbReference>
<dbReference type="InterPro" id="IPR013815">
    <property type="entry name" value="ATP_grasp_subdomain_1"/>
</dbReference>
<dbReference type="PANTHER" id="PTHR43334">
    <property type="entry name" value="ACETATE--COA LIGASE [ADP-FORMING]"/>
    <property type="match status" value="1"/>
</dbReference>
<dbReference type="Pfam" id="PF13607">
    <property type="entry name" value="Succ_CoA_lig"/>
    <property type="match status" value="1"/>
</dbReference>
<dbReference type="InterPro" id="IPR036291">
    <property type="entry name" value="NAD(P)-bd_dom_sf"/>
</dbReference>
<protein>
    <submittedName>
        <fullName evidence="5">GNAT family N-acetyltransferase</fullName>
    </submittedName>
</protein>
<dbReference type="SUPFAM" id="SSF55729">
    <property type="entry name" value="Acyl-CoA N-acyltransferases (Nat)"/>
    <property type="match status" value="1"/>
</dbReference>
<keyword evidence="6" id="KW-1185">Reference proteome</keyword>
<dbReference type="Gene3D" id="3.40.50.720">
    <property type="entry name" value="NAD(P)-binding Rossmann-like Domain"/>
    <property type="match status" value="1"/>
</dbReference>
<dbReference type="InterPro" id="IPR000182">
    <property type="entry name" value="GNAT_dom"/>
</dbReference>
<dbReference type="SUPFAM" id="SSF56059">
    <property type="entry name" value="Glutathione synthetase ATP-binding domain-like"/>
    <property type="match status" value="1"/>
</dbReference>